<dbReference type="OrthoDB" id="92465at2"/>
<evidence type="ECO:0000313" key="8">
    <source>
        <dbReference type="EMBL" id="TYA14236.1"/>
    </source>
</evidence>
<keyword evidence="5" id="KW-0598">Phosphotransferase system</keyword>
<sequence>MFAKWRKKSAESKTVEVCAPLTGRAVPLSEVPDEAFAGGYMGQGVAIEPTVGVLIAPFNGKVAHVIKSNHAVMLENESGLQFLFHLGINTVSLKGEGFTSHVAVGDRVKTGDTLIEFDLDKMKNAGFPVISPIIVTNAAETTTHLEMFTGPVTAGKDVVLKAALKS</sequence>
<keyword evidence="6" id="KW-0418">Kinase</keyword>
<dbReference type="PANTHER" id="PTHR45008">
    <property type="entry name" value="PTS SYSTEM GLUCOSE-SPECIFIC EIIA COMPONENT"/>
    <property type="match status" value="1"/>
</dbReference>
<dbReference type="InterPro" id="IPR011055">
    <property type="entry name" value="Dup_hybrid_motif"/>
</dbReference>
<evidence type="ECO:0000256" key="5">
    <source>
        <dbReference type="ARBA" id="ARBA00022683"/>
    </source>
</evidence>
<dbReference type="PROSITE" id="PS00371">
    <property type="entry name" value="PTS_EIIA_TYPE_1_HIS"/>
    <property type="match status" value="1"/>
</dbReference>
<comment type="subcellular location">
    <subcellularLocation>
        <location evidence="1">Cytoplasm</location>
    </subcellularLocation>
</comment>
<evidence type="ECO:0000256" key="6">
    <source>
        <dbReference type="ARBA" id="ARBA00022777"/>
    </source>
</evidence>
<dbReference type="SUPFAM" id="SSF51261">
    <property type="entry name" value="Duplicated hybrid motif"/>
    <property type="match status" value="1"/>
</dbReference>
<dbReference type="GO" id="GO:0005737">
    <property type="term" value="C:cytoplasm"/>
    <property type="evidence" value="ECO:0007669"/>
    <property type="project" value="UniProtKB-SubCell"/>
</dbReference>
<comment type="caution">
    <text evidence="8">The sequence shown here is derived from an EMBL/GenBank/DDBJ whole genome shotgun (WGS) entry which is preliminary data.</text>
</comment>
<keyword evidence="2" id="KW-0813">Transport</keyword>
<evidence type="ECO:0000256" key="2">
    <source>
        <dbReference type="ARBA" id="ARBA00022448"/>
    </source>
</evidence>
<dbReference type="PROSITE" id="PS51093">
    <property type="entry name" value="PTS_EIIA_TYPE_1"/>
    <property type="match status" value="1"/>
</dbReference>
<evidence type="ECO:0000313" key="9">
    <source>
        <dbReference type="Proteomes" id="UP000325218"/>
    </source>
</evidence>
<keyword evidence="9" id="KW-1185">Reference proteome</keyword>
<dbReference type="InterPro" id="IPR050890">
    <property type="entry name" value="PTS_EIIA_component"/>
</dbReference>
<dbReference type="FunFam" id="2.70.70.10:FF:000001">
    <property type="entry name" value="PTS system glucose-specific IIA component"/>
    <property type="match status" value="1"/>
</dbReference>
<dbReference type="InterPro" id="IPR001127">
    <property type="entry name" value="PTS_EIIA_1_perm"/>
</dbReference>
<dbReference type="GO" id="GO:0009401">
    <property type="term" value="P:phosphoenolpyruvate-dependent sugar phosphotransferase system"/>
    <property type="evidence" value="ECO:0007669"/>
    <property type="project" value="UniProtKB-KW"/>
</dbReference>
<evidence type="ECO:0000259" key="7">
    <source>
        <dbReference type="PROSITE" id="PS51093"/>
    </source>
</evidence>
<dbReference type="PANTHER" id="PTHR45008:SF1">
    <property type="entry name" value="PTS SYSTEM GLUCOSE-SPECIFIC EIIA COMPONENT"/>
    <property type="match status" value="1"/>
</dbReference>
<reference evidence="8 9" key="1">
    <citation type="submission" date="2019-08" db="EMBL/GenBank/DDBJ databases">
        <title>Genome sequencing of Paenibacillus faecis DSM 23593(T).</title>
        <authorList>
            <person name="Kook J.-K."/>
            <person name="Park S.-N."/>
            <person name="Lim Y.K."/>
        </authorList>
    </citation>
    <scope>NUCLEOTIDE SEQUENCE [LARGE SCALE GENOMIC DNA]</scope>
    <source>
        <strain evidence="8 9">DSM 23593</strain>
    </source>
</reference>
<evidence type="ECO:0000256" key="3">
    <source>
        <dbReference type="ARBA" id="ARBA00022597"/>
    </source>
</evidence>
<feature type="domain" description="PTS EIIA type-1" evidence="7">
    <location>
        <begin position="33"/>
        <end position="137"/>
    </location>
</feature>
<dbReference type="Proteomes" id="UP000325218">
    <property type="component" value="Unassembled WGS sequence"/>
</dbReference>
<keyword evidence="3 8" id="KW-0762">Sugar transport</keyword>
<name>A0A5D0CWB7_9BACL</name>
<protein>
    <submittedName>
        <fullName evidence="8">PTS glucose transporter subunit IIA</fullName>
    </submittedName>
</protein>
<gene>
    <name evidence="8" type="ORF">FRY98_00680</name>
</gene>
<dbReference type="RefSeq" id="WP_148449725.1">
    <property type="nucleotide sequence ID" value="NZ_VSDO01000001.1"/>
</dbReference>
<organism evidence="8 9">
    <name type="scientific">Paenibacillus faecis</name>
    <dbReference type="NCBI Taxonomy" id="862114"/>
    <lineage>
        <taxon>Bacteria</taxon>
        <taxon>Bacillati</taxon>
        <taxon>Bacillota</taxon>
        <taxon>Bacilli</taxon>
        <taxon>Bacillales</taxon>
        <taxon>Paenibacillaceae</taxon>
        <taxon>Paenibacillus</taxon>
    </lineage>
</organism>
<evidence type="ECO:0000256" key="1">
    <source>
        <dbReference type="ARBA" id="ARBA00004496"/>
    </source>
</evidence>
<evidence type="ECO:0000256" key="4">
    <source>
        <dbReference type="ARBA" id="ARBA00022679"/>
    </source>
</evidence>
<dbReference type="Gene3D" id="2.70.70.10">
    <property type="entry name" value="Glucose Permease (Domain IIA)"/>
    <property type="match status" value="1"/>
</dbReference>
<proteinExistence type="predicted"/>
<dbReference type="AlphaFoldDB" id="A0A5D0CWB7"/>
<dbReference type="EMBL" id="VSDO01000001">
    <property type="protein sequence ID" value="TYA14236.1"/>
    <property type="molecule type" value="Genomic_DNA"/>
</dbReference>
<dbReference type="NCBIfam" id="TIGR00830">
    <property type="entry name" value="PTBA"/>
    <property type="match status" value="1"/>
</dbReference>
<keyword evidence="4" id="KW-0808">Transferase</keyword>
<dbReference type="Pfam" id="PF00358">
    <property type="entry name" value="PTS_EIIA_1"/>
    <property type="match status" value="1"/>
</dbReference>
<dbReference type="GO" id="GO:0016301">
    <property type="term" value="F:kinase activity"/>
    <property type="evidence" value="ECO:0007669"/>
    <property type="project" value="UniProtKB-KW"/>
</dbReference>
<accession>A0A5D0CWB7</accession>